<keyword evidence="2" id="KW-1003">Cell membrane</keyword>
<feature type="transmembrane region" description="Helical" evidence="9">
    <location>
        <begin position="250"/>
        <end position="274"/>
    </location>
</feature>
<feature type="transmembrane region" description="Helical" evidence="9">
    <location>
        <begin position="174"/>
        <end position="196"/>
    </location>
</feature>
<evidence type="ECO:0000256" key="2">
    <source>
        <dbReference type="ARBA" id="ARBA00022475"/>
    </source>
</evidence>
<protein>
    <submittedName>
        <fullName evidence="10">DUF2029 domain-containing protein</fullName>
    </submittedName>
    <submittedName>
        <fullName evidence="11">Glycosyltransferase family 87 protein</fullName>
        <ecNumber evidence="11">2.4.-.-</ecNumber>
    </submittedName>
</protein>
<accession>A0A973VYT6</accession>
<keyword evidence="4 9" id="KW-0812">Transmembrane</keyword>
<comment type="similarity">
    <text evidence="7">Belongs to the glycosyltransferase 87 family.</text>
</comment>
<evidence type="ECO:0000256" key="5">
    <source>
        <dbReference type="ARBA" id="ARBA00022989"/>
    </source>
</evidence>
<keyword evidence="6 9" id="KW-0472">Membrane</keyword>
<feature type="region of interest" description="Disordered" evidence="8">
    <location>
        <begin position="24"/>
        <end position="48"/>
    </location>
</feature>
<evidence type="ECO:0000256" key="7">
    <source>
        <dbReference type="ARBA" id="ARBA00024033"/>
    </source>
</evidence>
<evidence type="ECO:0000256" key="6">
    <source>
        <dbReference type="ARBA" id="ARBA00023136"/>
    </source>
</evidence>
<feature type="transmembrane region" description="Helical" evidence="9">
    <location>
        <begin position="398"/>
        <end position="421"/>
    </location>
</feature>
<dbReference type="EC" id="2.4.-.-" evidence="11"/>
<feature type="compositionally biased region" description="Polar residues" evidence="8">
    <location>
        <begin position="37"/>
        <end position="46"/>
    </location>
</feature>
<dbReference type="Pfam" id="PF09594">
    <property type="entry name" value="GT87"/>
    <property type="match status" value="1"/>
</dbReference>
<dbReference type="Proteomes" id="UP001432046">
    <property type="component" value="Chromosome"/>
</dbReference>
<feature type="transmembrane region" description="Helical" evidence="9">
    <location>
        <begin position="315"/>
        <end position="333"/>
    </location>
</feature>
<evidence type="ECO:0000256" key="9">
    <source>
        <dbReference type="SAM" id="Phobius"/>
    </source>
</evidence>
<evidence type="ECO:0000256" key="8">
    <source>
        <dbReference type="SAM" id="MobiDB-lite"/>
    </source>
</evidence>
<evidence type="ECO:0000256" key="1">
    <source>
        <dbReference type="ARBA" id="ARBA00004651"/>
    </source>
</evidence>
<keyword evidence="5 9" id="KW-1133">Transmembrane helix</keyword>
<evidence type="ECO:0000313" key="11">
    <source>
        <dbReference type="EMBL" id="WXC77527.1"/>
    </source>
</evidence>
<organism evidence="10">
    <name type="scientific">Bradyrhizobium septentrionale</name>
    <dbReference type="NCBI Taxonomy" id="1404411"/>
    <lineage>
        <taxon>Bacteria</taxon>
        <taxon>Pseudomonadati</taxon>
        <taxon>Pseudomonadota</taxon>
        <taxon>Alphaproteobacteria</taxon>
        <taxon>Hyphomicrobiales</taxon>
        <taxon>Nitrobacteraceae</taxon>
        <taxon>Bradyrhizobium</taxon>
    </lineage>
</organism>
<reference evidence="11" key="2">
    <citation type="journal article" date="2021" name="Int. J. Syst. Evol. Microbiol.">
        <title>Bradyrhizobium septentrionale sp. nov. (sv. septentrionale) and Bradyrhizobium quebecense sp. nov. (sv. septentrionale) associated with legumes native to Canada possess rearranged symbiosis genes and numerous insertion sequences.</title>
        <authorList>
            <person name="Bromfield E.S.P."/>
            <person name="Cloutier S."/>
        </authorList>
    </citation>
    <scope>NUCLEOTIDE SEQUENCE</scope>
    <source>
        <strain evidence="11">5S5</strain>
    </source>
</reference>
<keyword evidence="11" id="KW-0328">Glycosyltransferase</keyword>
<feature type="transmembrane region" description="Helical" evidence="9">
    <location>
        <begin position="345"/>
        <end position="378"/>
    </location>
</feature>
<dbReference type="EMBL" id="JAAOLE020000001">
    <property type="protein sequence ID" value="NVI44408.1"/>
    <property type="molecule type" value="Genomic_DNA"/>
</dbReference>
<dbReference type="InterPro" id="IPR018584">
    <property type="entry name" value="GT87"/>
</dbReference>
<reference evidence="11" key="3">
    <citation type="submission" date="2024-03" db="EMBL/GenBank/DDBJ databases">
        <authorList>
            <person name="Bromfield E.S.P."/>
            <person name="Cloutier S."/>
        </authorList>
    </citation>
    <scope>NUCLEOTIDE SEQUENCE</scope>
    <source>
        <strain evidence="11">5S5</strain>
    </source>
</reference>
<keyword evidence="12" id="KW-1185">Reference proteome</keyword>
<reference evidence="10" key="1">
    <citation type="submission" date="2020-06" db="EMBL/GenBank/DDBJ databases">
        <title>Whole Genome Sequence of Bradyrhizobium sp. Strain 1S1.</title>
        <authorList>
            <person name="Bromfield E.S.P."/>
            <person name="Cloutier S."/>
        </authorList>
    </citation>
    <scope>NUCLEOTIDE SEQUENCE [LARGE SCALE GENOMIC DNA]</scope>
    <source>
        <strain evidence="10">1S1</strain>
    </source>
</reference>
<comment type="subcellular location">
    <subcellularLocation>
        <location evidence="1">Cell membrane</location>
        <topology evidence="1">Multi-pass membrane protein</topology>
    </subcellularLocation>
</comment>
<evidence type="ECO:0000313" key="12">
    <source>
        <dbReference type="Proteomes" id="UP001432046"/>
    </source>
</evidence>
<dbReference type="EMBL" id="CP147711">
    <property type="protein sequence ID" value="WXC77527.1"/>
    <property type="molecule type" value="Genomic_DNA"/>
</dbReference>
<dbReference type="AlphaFoldDB" id="A0A973VYT6"/>
<dbReference type="RefSeq" id="WP_166203910.1">
    <property type="nucleotide sequence ID" value="NZ_CP088285.1"/>
</dbReference>
<dbReference type="GO" id="GO:0016758">
    <property type="term" value="F:hexosyltransferase activity"/>
    <property type="evidence" value="ECO:0007669"/>
    <property type="project" value="InterPro"/>
</dbReference>
<keyword evidence="3 11" id="KW-0808">Transferase</keyword>
<name>A0A973VYT6_9BRAD</name>
<gene>
    <name evidence="10" type="ORF">HAP48_015940</name>
    <name evidence="11" type="ORF">WDK88_29350</name>
</gene>
<evidence type="ECO:0000313" key="10">
    <source>
        <dbReference type="EMBL" id="NVI44408.1"/>
    </source>
</evidence>
<feature type="transmembrane region" description="Helical" evidence="9">
    <location>
        <begin position="141"/>
        <end position="162"/>
    </location>
</feature>
<feature type="transmembrane region" description="Helical" evidence="9">
    <location>
        <begin position="216"/>
        <end position="243"/>
    </location>
</feature>
<dbReference type="GO" id="GO:0005886">
    <property type="term" value="C:plasma membrane"/>
    <property type="evidence" value="ECO:0007669"/>
    <property type="project" value="UniProtKB-SubCell"/>
</dbReference>
<evidence type="ECO:0000256" key="4">
    <source>
        <dbReference type="ARBA" id="ARBA00022692"/>
    </source>
</evidence>
<sequence length="440" mass="45732">MSQKSGLEGHRLAFADDATRHLATPQDAVGPGAVTRRATSSQTSGTGAPVSALREADWLTADRVTAFTRVFLLLFIGCIAIIPWAAPTMDVGPDFAAFWTAAKLALEGRAGDAYGDTGRAAVAALFGQKTYAPFFYPPTSLLFWLPFALVSFATAAVIWIVATGAAYAAAVRAILKGGSVVPILAFPGVWVCALFGQNSLFSAALLGGSAVTLDRYPVIAGVLLGCFSYKPQVALLAPLVLILTRRWRALAAAAATTLVLVVAATACFGIEPWIKFIAVLPEASAWSLGGEPGFEKFASPYAAIRLAGGSSNTAWLVQVAAAAVAISVLILVLRKRPAGAAEIALMVAATALCVPSLGSYEVVILAIPGAWLIAQALAHGWLPYERIALAALYMTPFAMVPAGANGLQLAPLAAAALMALVARRIRHLPVFDAPAEIANH</sequence>
<proteinExistence type="inferred from homology"/>
<feature type="transmembrane region" description="Helical" evidence="9">
    <location>
        <begin position="66"/>
        <end position="86"/>
    </location>
</feature>
<evidence type="ECO:0000256" key="3">
    <source>
        <dbReference type="ARBA" id="ARBA00022679"/>
    </source>
</evidence>